<comment type="caution">
    <text evidence="2">The sequence shown here is derived from an EMBL/GenBank/DDBJ whole genome shotgun (WGS) entry which is preliminary data.</text>
</comment>
<gene>
    <name evidence="2" type="ORF">PLOB_00043721</name>
</gene>
<feature type="compositionally biased region" description="Acidic residues" evidence="1">
    <location>
        <begin position="59"/>
        <end position="89"/>
    </location>
</feature>
<name>A0ABN8PHK6_9CNID</name>
<dbReference type="EMBL" id="CALNXK010000072">
    <property type="protein sequence ID" value="CAH3144033.1"/>
    <property type="molecule type" value="Genomic_DNA"/>
</dbReference>
<feature type="region of interest" description="Disordered" evidence="1">
    <location>
        <begin position="43"/>
        <end position="108"/>
    </location>
</feature>
<proteinExistence type="predicted"/>
<evidence type="ECO:0000313" key="2">
    <source>
        <dbReference type="EMBL" id="CAH3144033.1"/>
    </source>
</evidence>
<evidence type="ECO:0000313" key="3">
    <source>
        <dbReference type="Proteomes" id="UP001159405"/>
    </source>
</evidence>
<feature type="non-terminal residue" evidence="2">
    <location>
        <position position="164"/>
    </location>
</feature>
<evidence type="ECO:0000256" key="1">
    <source>
        <dbReference type="SAM" id="MobiDB-lite"/>
    </source>
</evidence>
<protein>
    <submittedName>
        <fullName evidence="2">Uncharacterized protein</fullName>
    </submittedName>
</protein>
<feature type="compositionally biased region" description="Polar residues" evidence="1">
    <location>
        <begin position="90"/>
        <end position="103"/>
    </location>
</feature>
<reference evidence="2 3" key="1">
    <citation type="submission" date="2022-05" db="EMBL/GenBank/DDBJ databases">
        <authorList>
            <consortium name="Genoscope - CEA"/>
            <person name="William W."/>
        </authorList>
    </citation>
    <scope>NUCLEOTIDE SEQUENCE [LARGE SCALE GENOMIC DNA]</scope>
</reference>
<keyword evidence="3" id="KW-1185">Reference proteome</keyword>
<dbReference type="Proteomes" id="UP001159405">
    <property type="component" value="Unassembled WGS sequence"/>
</dbReference>
<feature type="compositionally biased region" description="Low complexity" evidence="1">
    <location>
        <begin position="43"/>
        <end position="58"/>
    </location>
</feature>
<sequence length="164" mass="18511">MCYSGIPYNNEVTKPRALNTFLDGLAELGIDKGLIKNKKLLKNTSDNESNNEQSSSDIENQEEEVASENGIEAEDTQESDNDTENDSQEIESSNPETSTTFHSKSPCEHCENSNVYGTLIMKCPKCLWHDYYKICPICDHQIPEGRHYMKEGFLRCHDCGAVTH</sequence>
<organism evidence="2 3">
    <name type="scientific">Porites lobata</name>
    <dbReference type="NCBI Taxonomy" id="104759"/>
    <lineage>
        <taxon>Eukaryota</taxon>
        <taxon>Metazoa</taxon>
        <taxon>Cnidaria</taxon>
        <taxon>Anthozoa</taxon>
        <taxon>Hexacorallia</taxon>
        <taxon>Scleractinia</taxon>
        <taxon>Fungiina</taxon>
        <taxon>Poritidae</taxon>
        <taxon>Porites</taxon>
    </lineage>
</organism>
<accession>A0ABN8PHK6</accession>